<sequence length="375" mass="40796">MPDEWGPFAAWRMVELHGQQVVHAYLHPGVTADDPHVSEWLARWPGPRYLQDGPYGVEATLVRRVAPRPRERWWLHALLLALTLLTATIAGAWMSPGNPLAMENVSVAGQAIPVPARFTPFALAPGLWFSVPLLCILGAHELGHWAFARRHGMDASPPYFAPAPWVLSPLGTFGAFIRLRSPLINRAALLDMGAAGPVISFVLSIPVYAAGLALSQGEPVTIPGGARLVVLFSGEFLPLGESPLLWAMRALSPRADAQTVVLHPLAVAGWFGLFFTALNLFPVSQLDGGHVAYALSPRLHAVASRMTLGVLLVLGAWYPGWWVWAALVLLIGRGRLAHPPVWDPSFRLNGPRRAVAWACFGFFVLAWVPVPFPLP</sequence>
<keyword evidence="9 10" id="KW-0472">Membrane</keyword>
<feature type="domain" description="Peptidase M50" evidence="11">
    <location>
        <begin position="129"/>
        <end position="298"/>
    </location>
</feature>
<feature type="transmembrane region" description="Helical" evidence="10">
    <location>
        <begin position="354"/>
        <end position="372"/>
    </location>
</feature>
<comment type="subcellular location">
    <subcellularLocation>
        <location evidence="2">Membrane</location>
        <topology evidence="2">Multi-pass membrane protein</topology>
    </subcellularLocation>
</comment>
<dbReference type="AlphaFoldDB" id="A0A6J4MDV8"/>
<feature type="transmembrane region" description="Helical" evidence="10">
    <location>
        <begin position="159"/>
        <end position="177"/>
    </location>
</feature>
<evidence type="ECO:0000256" key="5">
    <source>
        <dbReference type="ARBA" id="ARBA00022692"/>
    </source>
</evidence>
<dbReference type="Pfam" id="PF02163">
    <property type="entry name" value="Peptidase_M50"/>
    <property type="match status" value="1"/>
</dbReference>
<dbReference type="InterPro" id="IPR044838">
    <property type="entry name" value="EGY1-like"/>
</dbReference>
<evidence type="ECO:0000256" key="1">
    <source>
        <dbReference type="ARBA" id="ARBA00001947"/>
    </source>
</evidence>
<feature type="transmembrane region" description="Helical" evidence="10">
    <location>
        <begin position="189"/>
        <end position="209"/>
    </location>
</feature>
<evidence type="ECO:0000256" key="10">
    <source>
        <dbReference type="SAM" id="Phobius"/>
    </source>
</evidence>
<dbReference type="CDD" id="cd06160">
    <property type="entry name" value="S2P-M50_like_2"/>
    <property type="match status" value="1"/>
</dbReference>
<dbReference type="PANTHER" id="PTHR31412:SF0">
    <property type="entry name" value="ZINC METALLOPROTEASE EGY1, CHLOROPLASTIC-RELATED"/>
    <property type="match status" value="1"/>
</dbReference>
<evidence type="ECO:0000256" key="4">
    <source>
        <dbReference type="ARBA" id="ARBA00022670"/>
    </source>
</evidence>
<accession>A0A6J4MDV8</accession>
<protein>
    <recommendedName>
        <fullName evidence="11">Peptidase M50 domain-containing protein</fullName>
    </recommendedName>
</protein>
<name>A0A6J4MDV8_9BACT</name>
<reference evidence="12" key="1">
    <citation type="submission" date="2020-02" db="EMBL/GenBank/DDBJ databases">
        <authorList>
            <person name="Meier V. D."/>
        </authorList>
    </citation>
    <scope>NUCLEOTIDE SEQUENCE</scope>
    <source>
        <strain evidence="12">AVDCRST_MAG89</strain>
    </source>
</reference>
<dbReference type="GO" id="GO:0006508">
    <property type="term" value="P:proteolysis"/>
    <property type="evidence" value="ECO:0007669"/>
    <property type="project" value="UniProtKB-KW"/>
</dbReference>
<feature type="transmembrane region" description="Helical" evidence="10">
    <location>
        <begin position="260"/>
        <end position="281"/>
    </location>
</feature>
<keyword evidence="8 10" id="KW-1133">Transmembrane helix</keyword>
<evidence type="ECO:0000313" key="12">
    <source>
        <dbReference type="EMBL" id="CAA9357538.1"/>
    </source>
</evidence>
<keyword evidence="7" id="KW-0809">Transit peptide</keyword>
<dbReference type="InterPro" id="IPR008915">
    <property type="entry name" value="Peptidase_M50"/>
</dbReference>
<dbReference type="PANTHER" id="PTHR31412">
    <property type="entry name" value="ZINC METALLOPROTEASE EGY1"/>
    <property type="match status" value="1"/>
</dbReference>
<evidence type="ECO:0000259" key="11">
    <source>
        <dbReference type="Pfam" id="PF02163"/>
    </source>
</evidence>
<feature type="transmembrane region" description="Helical" evidence="10">
    <location>
        <begin position="73"/>
        <end position="94"/>
    </location>
</feature>
<evidence type="ECO:0000256" key="3">
    <source>
        <dbReference type="ARBA" id="ARBA00007931"/>
    </source>
</evidence>
<evidence type="ECO:0000256" key="7">
    <source>
        <dbReference type="ARBA" id="ARBA00022946"/>
    </source>
</evidence>
<comment type="similarity">
    <text evidence="3">Belongs to the peptidase M50B family.</text>
</comment>
<evidence type="ECO:0000256" key="6">
    <source>
        <dbReference type="ARBA" id="ARBA00022801"/>
    </source>
</evidence>
<dbReference type="GO" id="GO:0008233">
    <property type="term" value="F:peptidase activity"/>
    <property type="evidence" value="ECO:0007669"/>
    <property type="project" value="UniProtKB-KW"/>
</dbReference>
<keyword evidence="4" id="KW-0645">Protease</keyword>
<keyword evidence="5 10" id="KW-0812">Transmembrane</keyword>
<gene>
    <name evidence="12" type="ORF">AVDCRST_MAG89-3526</name>
</gene>
<dbReference type="GO" id="GO:0016020">
    <property type="term" value="C:membrane"/>
    <property type="evidence" value="ECO:0007669"/>
    <property type="project" value="UniProtKB-SubCell"/>
</dbReference>
<keyword evidence="6" id="KW-0378">Hydrolase</keyword>
<evidence type="ECO:0000256" key="8">
    <source>
        <dbReference type="ARBA" id="ARBA00022989"/>
    </source>
</evidence>
<proteinExistence type="inferred from homology"/>
<organism evidence="12">
    <name type="scientific">uncultured Gemmatimonadota bacterium</name>
    <dbReference type="NCBI Taxonomy" id="203437"/>
    <lineage>
        <taxon>Bacteria</taxon>
        <taxon>Pseudomonadati</taxon>
        <taxon>Gemmatimonadota</taxon>
        <taxon>environmental samples</taxon>
    </lineage>
</organism>
<dbReference type="EMBL" id="CADCTV010000736">
    <property type="protein sequence ID" value="CAA9357538.1"/>
    <property type="molecule type" value="Genomic_DNA"/>
</dbReference>
<evidence type="ECO:0000256" key="2">
    <source>
        <dbReference type="ARBA" id="ARBA00004141"/>
    </source>
</evidence>
<evidence type="ECO:0000256" key="9">
    <source>
        <dbReference type="ARBA" id="ARBA00023136"/>
    </source>
</evidence>
<comment type="cofactor">
    <cofactor evidence="1">
        <name>Zn(2+)</name>
        <dbReference type="ChEBI" id="CHEBI:29105"/>
    </cofactor>
</comment>
<feature type="transmembrane region" description="Helical" evidence="10">
    <location>
        <begin position="308"/>
        <end position="333"/>
    </location>
</feature>